<evidence type="ECO:0000313" key="2">
    <source>
        <dbReference type="EMBL" id="KAK0042889.1"/>
    </source>
</evidence>
<proteinExistence type="predicted"/>
<reference evidence="2" key="2">
    <citation type="submission" date="2023-04" db="EMBL/GenBank/DDBJ databases">
        <authorList>
            <person name="Bu L."/>
            <person name="Lu L."/>
            <person name="Laidemitt M.R."/>
            <person name="Zhang S.M."/>
            <person name="Mutuku M."/>
            <person name="Mkoji G."/>
            <person name="Steinauer M."/>
            <person name="Loker E.S."/>
        </authorList>
    </citation>
    <scope>NUCLEOTIDE SEQUENCE</scope>
    <source>
        <strain evidence="2">KasaAsao</strain>
        <tissue evidence="2">Whole Snail</tissue>
    </source>
</reference>
<accession>A0AAD8EY06</accession>
<gene>
    <name evidence="2" type="ORF">Bpfe_027645</name>
</gene>
<comment type="caution">
    <text evidence="2">The sequence shown here is derived from an EMBL/GenBank/DDBJ whole genome shotgun (WGS) entry which is preliminary data.</text>
</comment>
<dbReference type="AlphaFoldDB" id="A0AAD8EY06"/>
<organism evidence="2 3">
    <name type="scientific">Biomphalaria pfeifferi</name>
    <name type="common">Bloodfluke planorb</name>
    <name type="synonym">Freshwater snail</name>
    <dbReference type="NCBI Taxonomy" id="112525"/>
    <lineage>
        <taxon>Eukaryota</taxon>
        <taxon>Metazoa</taxon>
        <taxon>Spiralia</taxon>
        <taxon>Lophotrochozoa</taxon>
        <taxon>Mollusca</taxon>
        <taxon>Gastropoda</taxon>
        <taxon>Heterobranchia</taxon>
        <taxon>Euthyneura</taxon>
        <taxon>Panpulmonata</taxon>
        <taxon>Hygrophila</taxon>
        <taxon>Lymnaeoidea</taxon>
        <taxon>Planorbidae</taxon>
        <taxon>Biomphalaria</taxon>
    </lineage>
</organism>
<feature type="non-terminal residue" evidence="2">
    <location>
        <position position="1"/>
    </location>
</feature>
<evidence type="ECO:0000256" key="1">
    <source>
        <dbReference type="SAM" id="SignalP"/>
    </source>
</evidence>
<reference evidence="2" key="1">
    <citation type="journal article" date="2023" name="PLoS Negl. Trop. Dis.">
        <title>A genome sequence for Biomphalaria pfeifferi, the major vector snail for the human-infecting parasite Schistosoma mansoni.</title>
        <authorList>
            <person name="Bu L."/>
            <person name="Lu L."/>
            <person name="Laidemitt M.R."/>
            <person name="Zhang S.M."/>
            <person name="Mutuku M."/>
            <person name="Mkoji G."/>
            <person name="Steinauer M."/>
            <person name="Loker E.S."/>
        </authorList>
    </citation>
    <scope>NUCLEOTIDE SEQUENCE</scope>
    <source>
        <strain evidence="2">KasaAsao</strain>
    </source>
</reference>
<feature type="chain" id="PRO_5041986062" evidence="1">
    <location>
        <begin position="20"/>
        <end position="52"/>
    </location>
</feature>
<sequence length="52" mass="5910">MTLSAVVLFLMFSVGEVLARRCLWHPTYNTDSITNCDWGCCFSQIYPCCDTP</sequence>
<keyword evidence="1" id="KW-0732">Signal</keyword>
<dbReference type="Proteomes" id="UP001233172">
    <property type="component" value="Unassembled WGS sequence"/>
</dbReference>
<name>A0AAD8EY06_BIOPF</name>
<protein>
    <submittedName>
        <fullName evidence="2">Uncharacterized protein</fullName>
    </submittedName>
</protein>
<evidence type="ECO:0000313" key="3">
    <source>
        <dbReference type="Proteomes" id="UP001233172"/>
    </source>
</evidence>
<dbReference type="EMBL" id="JASAOG010000229">
    <property type="protein sequence ID" value="KAK0042889.1"/>
    <property type="molecule type" value="Genomic_DNA"/>
</dbReference>
<feature type="signal peptide" evidence="1">
    <location>
        <begin position="1"/>
        <end position="19"/>
    </location>
</feature>
<keyword evidence="3" id="KW-1185">Reference proteome</keyword>